<dbReference type="FunFam" id="3.40.50.300:FF:000216">
    <property type="entry name" value="Type VII secretion ATPase EccA"/>
    <property type="match status" value="2"/>
</dbReference>
<dbReference type="Gene3D" id="1.10.8.60">
    <property type="match status" value="2"/>
</dbReference>
<dbReference type="SMART" id="SM00382">
    <property type="entry name" value="AAA"/>
    <property type="match status" value="2"/>
</dbReference>
<keyword evidence="6" id="KW-1185">Reference proteome</keyword>
<evidence type="ECO:0000256" key="1">
    <source>
        <dbReference type="ARBA" id="ARBA00010378"/>
    </source>
</evidence>
<dbReference type="AlphaFoldDB" id="A0A2T4U3T2"/>
<dbReference type="OrthoDB" id="9806903at2"/>
<dbReference type="SUPFAM" id="SSF52540">
    <property type="entry name" value="P-loop containing nucleoside triphosphate hydrolases"/>
    <property type="match status" value="2"/>
</dbReference>
<dbReference type="EMBL" id="PZJJ01000025">
    <property type="protein sequence ID" value="PTL38063.1"/>
    <property type="molecule type" value="Genomic_DNA"/>
</dbReference>
<gene>
    <name evidence="5" type="ORF">C6Y45_13245</name>
</gene>
<proteinExistence type="inferred from homology"/>
<dbReference type="InterPro" id="IPR050773">
    <property type="entry name" value="CbxX/CfxQ_RuBisCO_ESX"/>
</dbReference>
<accession>A0A2T4U3T2</accession>
<dbReference type="Proteomes" id="UP000240509">
    <property type="component" value="Unassembled WGS sequence"/>
</dbReference>
<evidence type="ECO:0000256" key="3">
    <source>
        <dbReference type="ARBA" id="ARBA00022840"/>
    </source>
</evidence>
<comment type="similarity">
    <text evidence="1">Belongs to the CbxX/CfxQ family.</text>
</comment>
<evidence type="ECO:0000259" key="4">
    <source>
        <dbReference type="SMART" id="SM00382"/>
    </source>
</evidence>
<dbReference type="PRINTS" id="PR00819">
    <property type="entry name" value="CBXCFQXSUPER"/>
</dbReference>
<name>A0A2T4U3T2_9BACI</name>
<evidence type="ECO:0000313" key="6">
    <source>
        <dbReference type="Proteomes" id="UP000240509"/>
    </source>
</evidence>
<dbReference type="CDD" id="cd00009">
    <property type="entry name" value="AAA"/>
    <property type="match status" value="2"/>
</dbReference>
<keyword evidence="3" id="KW-0067">ATP-binding</keyword>
<dbReference type="InterPro" id="IPR027417">
    <property type="entry name" value="P-loop_NTPase"/>
</dbReference>
<comment type="caution">
    <text evidence="5">The sequence shown here is derived from an EMBL/GenBank/DDBJ whole genome shotgun (WGS) entry which is preliminary data.</text>
</comment>
<dbReference type="InterPro" id="IPR003593">
    <property type="entry name" value="AAA+_ATPase"/>
</dbReference>
<dbReference type="RefSeq" id="WP_107585709.1">
    <property type="nucleotide sequence ID" value="NZ_PZJJ01000025.1"/>
</dbReference>
<dbReference type="GO" id="GO:0016887">
    <property type="term" value="F:ATP hydrolysis activity"/>
    <property type="evidence" value="ECO:0007669"/>
    <property type="project" value="InterPro"/>
</dbReference>
<dbReference type="Gene3D" id="3.40.50.300">
    <property type="entry name" value="P-loop containing nucleotide triphosphate hydrolases"/>
    <property type="match status" value="2"/>
</dbReference>
<dbReference type="GO" id="GO:0005524">
    <property type="term" value="F:ATP binding"/>
    <property type="evidence" value="ECO:0007669"/>
    <property type="project" value="UniProtKB-KW"/>
</dbReference>
<dbReference type="InterPro" id="IPR003959">
    <property type="entry name" value="ATPase_AAA_core"/>
</dbReference>
<dbReference type="Pfam" id="PF00004">
    <property type="entry name" value="AAA"/>
    <property type="match status" value="2"/>
</dbReference>
<keyword evidence="2" id="KW-0547">Nucleotide-binding</keyword>
<dbReference type="PANTHER" id="PTHR43392">
    <property type="entry name" value="AAA-TYPE ATPASE FAMILY PROTEIN / ANKYRIN REPEAT FAMILY PROTEIN"/>
    <property type="match status" value="1"/>
</dbReference>
<dbReference type="PANTHER" id="PTHR43392:SF2">
    <property type="entry name" value="AAA-TYPE ATPASE FAMILY PROTEIN _ ANKYRIN REPEAT FAMILY PROTEIN"/>
    <property type="match status" value="1"/>
</dbReference>
<sequence>MKQVPFIYEVNCFYYDIEDFEVKGKTVTAELIFEIEHFHCVYYKGVYTLIHTPSGYPIKDYHSKEILQVIATYFLEVMDWSLPKAPALVLECENLKIFLGEVVGAALDGQKPPVLKEKLNYQIIFLNYPEIRSRWGEFEQAWEHLNNLEGLENIKQQVKQLIQQLRGQLINTGKVKNVTQSMHMLFTGPPGTGKTEVARIISKIFYSLGIIEQDEVHEHDPSTLVSSNIGRTEEQTRQAMDKARGGVFFVDEAYALFREGKDFGKEAIDVMVKYMEDYRDDIVVILAGYTSDMEYFLTNANPGLRSRIRFTFTFQNYTPEQLGNIVVRILLSNHYNIDKNVPIALQKAMVHMAEQGAVYGNARAARSLAEDIIDQLNIRIGKEFGKVDTLLIVAEDVNNATGANFHPNEQEGMKGIQEKALKDIHSLIGLKEIKEQVEELIKYVEVEKLHFEHGLSLEKPRLHMTFEGPPGTGKTTVARILGEFFRSSGLLSTGQFIEANRSDFVAEYQGQTAKKTQGIFNKAKGGILFIDEAYSLYRGYRDTFGLEAVDIIISEMENMREDLVVILAGYTEDMNHLMKANAGFESRISRRFNFSDYSKEDIINMVKLLLKKNNLYFSSAKDDIIEELFSEVSTFSGNGRWASNFVGEVQKAQFSRISDESKNTTVNKEMLTKIIASDLKKAFRNIQLSHTSIRTD</sequence>
<protein>
    <recommendedName>
        <fullName evidence="4">AAA+ ATPase domain-containing protein</fullName>
    </recommendedName>
</protein>
<evidence type="ECO:0000256" key="2">
    <source>
        <dbReference type="ARBA" id="ARBA00022741"/>
    </source>
</evidence>
<evidence type="ECO:0000313" key="5">
    <source>
        <dbReference type="EMBL" id="PTL38063.1"/>
    </source>
</evidence>
<feature type="domain" description="AAA+ ATPase" evidence="4">
    <location>
        <begin position="460"/>
        <end position="598"/>
    </location>
</feature>
<feature type="domain" description="AAA+ ATPase" evidence="4">
    <location>
        <begin position="180"/>
        <end position="320"/>
    </location>
</feature>
<reference evidence="5 6" key="1">
    <citation type="submission" date="2018-03" db="EMBL/GenBank/DDBJ databases">
        <title>Alkalicoccus saliphilus sp. nov., isolated from a mineral pool.</title>
        <authorList>
            <person name="Zhao B."/>
        </authorList>
    </citation>
    <scope>NUCLEOTIDE SEQUENCE [LARGE SCALE GENOMIC DNA]</scope>
    <source>
        <strain evidence="5 6">6AG</strain>
    </source>
</reference>
<organism evidence="5 6">
    <name type="scientific">Alkalicoccus saliphilus</name>
    <dbReference type="NCBI Taxonomy" id="200989"/>
    <lineage>
        <taxon>Bacteria</taxon>
        <taxon>Bacillati</taxon>
        <taxon>Bacillota</taxon>
        <taxon>Bacilli</taxon>
        <taxon>Bacillales</taxon>
        <taxon>Bacillaceae</taxon>
        <taxon>Alkalicoccus</taxon>
    </lineage>
</organism>
<dbReference type="InterPro" id="IPR000641">
    <property type="entry name" value="CbxX/CfxQ"/>
</dbReference>